<evidence type="ECO:0000256" key="2">
    <source>
        <dbReference type="ARBA" id="ARBA00022621"/>
    </source>
</evidence>
<evidence type="ECO:0000256" key="5">
    <source>
        <dbReference type="RuleBase" id="RU000356"/>
    </source>
</evidence>
<evidence type="ECO:0000256" key="4">
    <source>
        <dbReference type="ARBA" id="ARBA00023004"/>
    </source>
</evidence>
<organism evidence="7 8">
    <name type="scientific">Kitasatospora saccharophila</name>
    <dbReference type="NCBI Taxonomy" id="407973"/>
    <lineage>
        <taxon>Bacteria</taxon>
        <taxon>Bacillati</taxon>
        <taxon>Actinomycetota</taxon>
        <taxon>Actinomycetes</taxon>
        <taxon>Kitasatosporales</taxon>
        <taxon>Streptomycetaceae</taxon>
        <taxon>Kitasatospora</taxon>
    </lineage>
</organism>
<sequence length="147" mass="15877">MGLSVESAGVTIDPTLIKTSFAAVEPHGSEVTAYFYAHLFEHHPDVRKLFAEHMNEQQDRLWAAIGTLVNRLDDTDTVVNVLQGLGRRHVGYGALPEHFPAVGASLLASLAHFAGDAWTPEIEASWTALYGVITDVMSAAMAEETTG</sequence>
<dbReference type="CDD" id="cd12131">
    <property type="entry name" value="HGbI-like"/>
    <property type="match status" value="1"/>
</dbReference>
<dbReference type="InterPro" id="IPR012292">
    <property type="entry name" value="Globin/Proto"/>
</dbReference>
<comment type="caution">
    <text evidence="7">The sequence shown here is derived from an EMBL/GenBank/DDBJ whole genome shotgun (WGS) entry which is preliminary data.</text>
</comment>
<dbReference type="Proteomes" id="UP001500897">
    <property type="component" value="Unassembled WGS sequence"/>
</dbReference>
<evidence type="ECO:0000313" key="7">
    <source>
        <dbReference type="EMBL" id="GAA2083345.1"/>
    </source>
</evidence>
<gene>
    <name evidence="7" type="ORF">GCM10009759_01400</name>
</gene>
<dbReference type="Gene3D" id="1.10.490.10">
    <property type="entry name" value="Globins"/>
    <property type="match status" value="1"/>
</dbReference>
<protein>
    <submittedName>
        <fullName evidence="7">Globin family protein</fullName>
    </submittedName>
</protein>
<dbReference type="EMBL" id="BAAANS010000001">
    <property type="protein sequence ID" value="GAA2083345.1"/>
    <property type="molecule type" value="Genomic_DNA"/>
</dbReference>
<keyword evidence="4" id="KW-0408">Iron</keyword>
<evidence type="ECO:0000256" key="1">
    <source>
        <dbReference type="ARBA" id="ARBA00022617"/>
    </source>
</evidence>
<keyword evidence="2 5" id="KW-0561">Oxygen transport</keyword>
<comment type="similarity">
    <text evidence="5">Belongs to the globin family.</text>
</comment>
<dbReference type="InterPro" id="IPR000971">
    <property type="entry name" value="Globin"/>
</dbReference>
<dbReference type="PANTHER" id="PTHR43396">
    <property type="entry name" value="FLAVOHEMOPROTEIN"/>
    <property type="match status" value="1"/>
</dbReference>
<dbReference type="PANTHER" id="PTHR43396:SF3">
    <property type="entry name" value="FLAVOHEMOPROTEIN"/>
    <property type="match status" value="1"/>
</dbReference>
<keyword evidence="5" id="KW-0813">Transport</keyword>
<dbReference type="Pfam" id="PF00042">
    <property type="entry name" value="Globin"/>
    <property type="match status" value="1"/>
</dbReference>
<name>A0ABN2W4Y5_9ACTN</name>
<dbReference type="SUPFAM" id="SSF46458">
    <property type="entry name" value="Globin-like"/>
    <property type="match status" value="1"/>
</dbReference>
<evidence type="ECO:0000313" key="8">
    <source>
        <dbReference type="Proteomes" id="UP001500897"/>
    </source>
</evidence>
<reference evidence="7 8" key="1">
    <citation type="journal article" date="2019" name="Int. J. Syst. Evol. Microbiol.">
        <title>The Global Catalogue of Microorganisms (GCM) 10K type strain sequencing project: providing services to taxonomists for standard genome sequencing and annotation.</title>
        <authorList>
            <consortium name="The Broad Institute Genomics Platform"/>
            <consortium name="The Broad Institute Genome Sequencing Center for Infectious Disease"/>
            <person name="Wu L."/>
            <person name="Ma J."/>
        </authorList>
    </citation>
    <scope>NUCLEOTIDE SEQUENCE [LARGE SCALE GENOMIC DNA]</scope>
    <source>
        <strain evidence="7 8">JCM 14559</strain>
    </source>
</reference>
<proteinExistence type="inferred from homology"/>
<evidence type="ECO:0000259" key="6">
    <source>
        <dbReference type="PROSITE" id="PS01033"/>
    </source>
</evidence>
<dbReference type="PROSITE" id="PS01033">
    <property type="entry name" value="GLOBIN"/>
    <property type="match status" value="1"/>
</dbReference>
<feature type="domain" description="Globin" evidence="6">
    <location>
        <begin position="2"/>
        <end position="142"/>
    </location>
</feature>
<evidence type="ECO:0000256" key="3">
    <source>
        <dbReference type="ARBA" id="ARBA00022723"/>
    </source>
</evidence>
<accession>A0ABN2W4Y5</accession>
<keyword evidence="8" id="KW-1185">Reference proteome</keyword>
<keyword evidence="3" id="KW-0479">Metal-binding</keyword>
<keyword evidence="1 5" id="KW-0349">Heme</keyword>
<dbReference type="InterPro" id="IPR009050">
    <property type="entry name" value="Globin-like_sf"/>
</dbReference>